<feature type="chain" id="PRO_5043777591" evidence="1">
    <location>
        <begin position="23"/>
        <end position="174"/>
    </location>
</feature>
<dbReference type="AlphaFoldDB" id="A0AAW2AVY4"/>
<dbReference type="Gene3D" id="3.10.130.10">
    <property type="entry name" value="Ribonuclease A-like domain"/>
    <property type="match status" value="1"/>
</dbReference>
<gene>
    <name evidence="2" type="ORF">ABG768_019059</name>
</gene>
<accession>A0AAW2AVY4</accession>
<organism evidence="2 3">
    <name type="scientific">Culter alburnus</name>
    <name type="common">Topmouth culter</name>
    <dbReference type="NCBI Taxonomy" id="194366"/>
    <lineage>
        <taxon>Eukaryota</taxon>
        <taxon>Metazoa</taxon>
        <taxon>Chordata</taxon>
        <taxon>Craniata</taxon>
        <taxon>Vertebrata</taxon>
        <taxon>Euteleostomi</taxon>
        <taxon>Actinopterygii</taxon>
        <taxon>Neopterygii</taxon>
        <taxon>Teleostei</taxon>
        <taxon>Ostariophysi</taxon>
        <taxon>Cypriniformes</taxon>
        <taxon>Xenocyprididae</taxon>
        <taxon>Xenocypridinae</taxon>
        <taxon>Culter</taxon>
    </lineage>
</organism>
<feature type="signal peptide" evidence="1">
    <location>
        <begin position="1"/>
        <end position="22"/>
    </location>
</feature>
<proteinExistence type="predicted"/>
<dbReference type="Proteomes" id="UP001479290">
    <property type="component" value="Unassembled WGS sequence"/>
</dbReference>
<comment type="caution">
    <text evidence="2">The sequence shown here is derived from an EMBL/GenBank/DDBJ whole genome shotgun (WGS) entry which is preliminary data.</text>
</comment>
<dbReference type="EMBL" id="JAWDJR010000003">
    <property type="protein sequence ID" value="KAK9977238.1"/>
    <property type="molecule type" value="Genomic_DNA"/>
</dbReference>
<sequence>MRSVGFLLLIFMLSDGPNNVNSSDNQPEMFPHVWPVPCQKSQHNNRFNAFMSKHILLLDFETSQLINWGNYLLMMGLCERPTKQSFLHREDIGSIIGICNSQGFKYKNNMCISKKKFLVYVIQSTLKNGECEFQIQIERSYVIVACEAIHNFCLPVHYETQTTWLPSNKQICRP</sequence>
<evidence type="ECO:0000256" key="1">
    <source>
        <dbReference type="SAM" id="SignalP"/>
    </source>
</evidence>
<evidence type="ECO:0000313" key="2">
    <source>
        <dbReference type="EMBL" id="KAK9977238.1"/>
    </source>
</evidence>
<dbReference type="InterPro" id="IPR036816">
    <property type="entry name" value="RNaseA-like_dom_sf"/>
</dbReference>
<keyword evidence="1" id="KW-0732">Signal</keyword>
<name>A0AAW2AVY4_CULAL</name>
<evidence type="ECO:0000313" key="3">
    <source>
        <dbReference type="Proteomes" id="UP001479290"/>
    </source>
</evidence>
<protein>
    <submittedName>
        <fullName evidence="2">Uncharacterized protein</fullName>
    </submittedName>
</protein>
<reference evidence="2 3" key="1">
    <citation type="submission" date="2024-05" db="EMBL/GenBank/DDBJ databases">
        <title>A high-quality chromosomal-level genome assembly of Topmouth culter (Culter alburnus).</title>
        <authorList>
            <person name="Zhao H."/>
        </authorList>
    </citation>
    <scope>NUCLEOTIDE SEQUENCE [LARGE SCALE GENOMIC DNA]</scope>
    <source>
        <strain evidence="2">CATC2023</strain>
        <tissue evidence="2">Muscle</tissue>
    </source>
</reference>
<dbReference type="SUPFAM" id="SSF54076">
    <property type="entry name" value="RNase A-like"/>
    <property type="match status" value="1"/>
</dbReference>
<keyword evidence="3" id="KW-1185">Reference proteome</keyword>